<dbReference type="PROSITE" id="PS50878">
    <property type="entry name" value="RT_POL"/>
    <property type="match status" value="1"/>
</dbReference>
<dbReference type="InterPro" id="IPR000477">
    <property type="entry name" value="RT_dom"/>
</dbReference>
<dbReference type="AlphaFoldDB" id="A0AAV6TYE6"/>
<keyword evidence="7" id="KW-0695">RNA-directed DNA polymerase</keyword>
<dbReference type="FunFam" id="3.10.10.10:FF:000007">
    <property type="entry name" value="Retrovirus-related Pol polyprotein from transposon 17.6-like Protein"/>
    <property type="match status" value="1"/>
</dbReference>
<dbReference type="Pfam" id="PF00078">
    <property type="entry name" value="RVT_1"/>
    <property type="match status" value="1"/>
</dbReference>
<evidence type="ECO:0000256" key="5">
    <source>
        <dbReference type="ARBA" id="ARBA00022759"/>
    </source>
</evidence>
<dbReference type="GO" id="GO:0006508">
    <property type="term" value="P:proteolysis"/>
    <property type="evidence" value="ECO:0007669"/>
    <property type="project" value="UniProtKB-KW"/>
</dbReference>
<keyword evidence="6" id="KW-0378">Hydrolase</keyword>
<protein>
    <recommendedName>
        <fullName evidence="8">Reverse transcriptase domain-containing protein</fullName>
    </recommendedName>
</protein>
<evidence type="ECO:0000256" key="2">
    <source>
        <dbReference type="ARBA" id="ARBA00022679"/>
    </source>
</evidence>
<dbReference type="InterPro" id="IPR053134">
    <property type="entry name" value="RNA-dir_DNA_polymerase"/>
</dbReference>
<dbReference type="PANTHER" id="PTHR24559">
    <property type="entry name" value="TRANSPOSON TY3-I GAG-POL POLYPROTEIN"/>
    <property type="match status" value="1"/>
</dbReference>
<dbReference type="Proteomes" id="UP000827092">
    <property type="component" value="Unassembled WGS sequence"/>
</dbReference>
<name>A0AAV6TYE6_9ARAC</name>
<dbReference type="EMBL" id="JAFNEN010000822">
    <property type="protein sequence ID" value="KAG8177067.1"/>
    <property type="molecule type" value="Genomic_DNA"/>
</dbReference>
<comment type="caution">
    <text evidence="9">The sequence shown here is derived from an EMBL/GenBank/DDBJ whole genome shotgun (WGS) entry which is preliminary data.</text>
</comment>
<gene>
    <name evidence="9" type="ORF">JTE90_015719</name>
</gene>
<dbReference type="GO" id="GO:0008233">
    <property type="term" value="F:peptidase activity"/>
    <property type="evidence" value="ECO:0007669"/>
    <property type="project" value="UniProtKB-KW"/>
</dbReference>
<organism evidence="9 10">
    <name type="scientific">Oedothorax gibbosus</name>
    <dbReference type="NCBI Taxonomy" id="931172"/>
    <lineage>
        <taxon>Eukaryota</taxon>
        <taxon>Metazoa</taxon>
        <taxon>Ecdysozoa</taxon>
        <taxon>Arthropoda</taxon>
        <taxon>Chelicerata</taxon>
        <taxon>Arachnida</taxon>
        <taxon>Araneae</taxon>
        <taxon>Araneomorphae</taxon>
        <taxon>Entelegynae</taxon>
        <taxon>Araneoidea</taxon>
        <taxon>Linyphiidae</taxon>
        <taxon>Erigoninae</taxon>
        <taxon>Oedothorax</taxon>
    </lineage>
</organism>
<keyword evidence="5" id="KW-0255">Endonuclease</keyword>
<dbReference type="Gene3D" id="3.30.70.270">
    <property type="match status" value="1"/>
</dbReference>
<evidence type="ECO:0000313" key="10">
    <source>
        <dbReference type="Proteomes" id="UP000827092"/>
    </source>
</evidence>
<keyword evidence="3" id="KW-0548">Nucleotidyltransferase</keyword>
<evidence type="ECO:0000313" key="9">
    <source>
        <dbReference type="EMBL" id="KAG8177067.1"/>
    </source>
</evidence>
<dbReference type="CDD" id="cd01647">
    <property type="entry name" value="RT_LTR"/>
    <property type="match status" value="1"/>
</dbReference>
<reference evidence="9 10" key="1">
    <citation type="journal article" date="2022" name="Nat. Ecol. Evol.">
        <title>A masculinizing supergene underlies an exaggerated male reproductive morph in a spider.</title>
        <authorList>
            <person name="Hendrickx F."/>
            <person name="De Corte Z."/>
            <person name="Sonet G."/>
            <person name="Van Belleghem S.M."/>
            <person name="Kostlbacher S."/>
            <person name="Vangestel C."/>
        </authorList>
    </citation>
    <scope>NUCLEOTIDE SEQUENCE [LARGE SCALE GENOMIC DNA]</scope>
    <source>
        <strain evidence="9">W744_W776</strain>
    </source>
</reference>
<dbReference type="GO" id="GO:0004519">
    <property type="term" value="F:endonuclease activity"/>
    <property type="evidence" value="ECO:0007669"/>
    <property type="project" value="UniProtKB-KW"/>
</dbReference>
<evidence type="ECO:0000259" key="8">
    <source>
        <dbReference type="PROSITE" id="PS50878"/>
    </source>
</evidence>
<dbReference type="Gene3D" id="3.10.10.10">
    <property type="entry name" value="HIV Type 1 Reverse Transcriptase, subunit A, domain 1"/>
    <property type="match status" value="1"/>
</dbReference>
<evidence type="ECO:0000256" key="1">
    <source>
        <dbReference type="ARBA" id="ARBA00022670"/>
    </source>
</evidence>
<evidence type="ECO:0000256" key="7">
    <source>
        <dbReference type="ARBA" id="ARBA00022918"/>
    </source>
</evidence>
<dbReference type="InterPro" id="IPR043502">
    <property type="entry name" value="DNA/RNA_pol_sf"/>
</dbReference>
<feature type="domain" description="Reverse transcriptase" evidence="8">
    <location>
        <begin position="1"/>
        <end position="97"/>
    </location>
</feature>
<evidence type="ECO:0000256" key="6">
    <source>
        <dbReference type="ARBA" id="ARBA00022801"/>
    </source>
</evidence>
<dbReference type="InterPro" id="IPR043128">
    <property type="entry name" value="Rev_trsase/Diguanyl_cyclase"/>
</dbReference>
<dbReference type="GO" id="GO:0003964">
    <property type="term" value="F:RNA-directed DNA polymerase activity"/>
    <property type="evidence" value="ECO:0007669"/>
    <property type="project" value="UniProtKB-KW"/>
</dbReference>
<keyword evidence="4" id="KW-0540">Nuclease</keyword>
<proteinExistence type="predicted"/>
<keyword evidence="10" id="KW-1185">Reference proteome</keyword>
<keyword evidence="1" id="KW-0645">Protease</keyword>
<dbReference type="SUPFAM" id="SSF56672">
    <property type="entry name" value="DNA/RNA polymerases"/>
    <property type="match status" value="1"/>
</dbReference>
<sequence>MVKKKNGEWRICGDFRRLNSVTIPDRYPIPHIQDFTFGLKGKQIFSKIDLVNAYYQIPLDEDSVPKTAMITPFGLYEYRYMCFGLSNAARPNISETH</sequence>
<keyword evidence="2" id="KW-0808">Transferase</keyword>
<accession>A0AAV6TYE6</accession>
<evidence type="ECO:0000256" key="4">
    <source>
        <dbReference type="ARBA" id="ARBA00022722"/>
    </source>
</evidence>
<evidence type="ECO:0000256" key="3">
    <source>
        <dbReference type="ARBA" id="ARBA00022695"/>
    </source>
</evidence>
<dbReference type="PANTHER" id="PTHR24559:SF444">
    <property type="entry name" value="REVERSE TRANSCRIPTASE DOMAIN-CONTAINING PROTEIN"/>
    <property type="match status" value="1"/>
</dbReference>